<dbReference type="SUPFAM" id="SSF55781">
    <property type="entry name" value="GAF domain-like"/>
    <property type="match status" value="1"/>
</dbReference>
<dbReference type="PANTHER" id="PTHR43642:SF1">
    <property type="entry name" value="HYBRID SIGNAL TRANSDUCTION HISTIDINE KINASE G"/>
    <property type="match status" value="1"/>
</dbReference>
<dbReference type="SUPFAM" id="SSF56112">
    <property type="entry name" value="Protein kinase-like (PK-like)"/>
    <property type="match status" value="1"/>
</dbReference>
<dbReference type="Proteomes" id="UP000464577">
    <property type="component" value="Chromosome"/>
</dbReference>
<dbReference type="CDD" id="cd14014">
    <property type="entry name" value="STKc_PknB_like"/>
    <property type="match status" value="1"/>
</dbReference>
<accession>A0A6P1W589</accession>
<dbReference type="PROSITE" id="PS50011">
    <property type="entry name" value="PROTEIN_KINASE_DOM"/>
    <property type="match status" value="1"/>
</dbReference>
<dbReference type="InterPro" id="IPR027417">
    <property type="entry name" value="P-loop_NTPase"/>
</dbReference>
<dbReference type="KEGG" id="senf:GJR95_32870"/>
<dbReference type="InterPro" id="IPR001054">
    <property type="entry name" value="A/G_cyclase"/>
</dbReference>
<feature type="domain" description="Protein kinase" evidence="2">
    <location>
        <begin position="1"/>
        <end position="263"/>
    </location>
</feature>
<evidence type="ECO:0000259" key="2">
    <source>
        <dbReference type="PROSITE" id="PS50011"/>
    </source>
</evidence>
<dbReference type="Gene3D" id="3.30.450.40">
    <property type="match status" value="1"/>
</dbReference>
<dbReference type="SMART" id="SM00028">
    <property type="entry name" value="TPR"/>
    <property type="match status" value="4"/>
</dbReference>
<dbReference type="GO" id="GO:0009190">
    <property type="term" value="P:cyclic nucleotide biosynthetic process"/>
    <property type="evidence" value="ECO:0007669"/>
    <property type="project" value="InterPro"/>
</dbReference>
<dbReference type="GO" id="GO:0005524">
    <property type="term" value="F:ATP binding"/>
    <property type="evidence" value="ECO:0007669"/>
    <property type="project" value="InterPro"/>
</dbReference>
<dbReference type="SUPFAM" id="SSF52540">
    <property type="entry name" value="P-loop containing nucleoside triphosphate hydrolases"/>
    <property type="match status" value="1"/>
</dbReference>
<dbReference type="InterPro" id="IPR003018">
    <property type="entry name" value="GAF"/>
</dbReference>
<evidence type="ECO:0000313" key="5">
    <source>
        <dbReference type="Proteomes" id="UP000464577"/>
    </source>
</evidence>
<dbReference type="InterPro" id="IPR000719">
    <property type="entry name" value="Prot_kinase_dom"/>
</dbReference>
<dbReference type="InterPro" id="IPR011009">
    <property type="entry name" value="Kinase-like_dom_sf"/>
</dbReference>
<dbReference type="InterPro" id="IPR029787">
    <property type="entry name" value="Nucleotide_cyclase"/>
</dbReference>
<organism evidence="4 5">
    <name type="scientific">Spirosoma endbachense</name>
    <dbReference type="NCBI Taxonomy" id="2666025"/>
    <lineage>
        <taxon>Bacteria</taxon>
        <taxon>Pseudomonadati</taxon>
        <taxon>Bacteroidota</taxon>
        <taxon>Cytophagia</taxon>
        <taxon>Cytophagales</taxon>
        <taxon>Cytophagaceae</taxon>
        <taxon>Spirosoma</taxon>
    </lineage>
</organism>
<dbReference type="Pfam" id="PF00211">
    <property type="entry name" value="Guanylate_cyc"/>
    <property type="match status" value="1"/>
</dbReference>
<dbReference type="Gene3D" id="3.30.70.1230">
    <property type="entry name" value="Nucleotide cyclase"/>
    <property type="match status" value="1"/>
</dbReference>
<dbReference type="SUPFAM" id="SSF48452">
    <property type="entry name" value="TPR-like"/>
    <property type="match status" value="1"/>
</dbReference>
<keyword evidence="5" id="KW-1185">Reference proteome</keyword>
<dbReference type="SMART" id="SM00065">
    <property type="entry name" value="GAF"/>
    <property type="match status" value="1"/>
</dbReference>
<dbReference type="Pfam" id="PF00069">
    <property type="entry name" value="Pkinase"/>
    <property type="match status" value="1"/>
</dbReference>
<dbReference type="GO" id="GO:0035556">
    <property type="term" value="P:intracellular signal transduction"/>
    <property type="evidence" value="ECO:0007669"/>
    <property type="project" value="InterPro"/>
</dbReference>
<protein>
    <submittedName>
        <fullName evidence="4">AAA family ATPase</fullName>
    </submittedName>
</protein>
<dbReference type="EMBL" id="CP045997">
    <property type="protein sequence ID" value="QHV99512.1"/>
    <property type="molecule type" value="Genomic_DNA"/>
</dbReference>
<dbReference type="SMART" id="SM00220">
    <property type="entry name" value="S_TKc"/>
    <property type="match status" value="1"/>
</dbReference>
<gene>
    <name evidence="4" type="ORF">GJR95_32870</name>
</gene>
<dbReference type="PANTHER" id="PTHR43642">
    <property type="entry name" value="HYBRID SIGNAL TRANSDUCTION HISTIDINE KINASE G"/>
    <property type="match status" value="1"/>
</dbReference>
<dbReference type="InterPro" id="IPR019734">
    <property type="entry name" value="TPR_rpt"/>
</dbReference>
<proteinExistence type="predicted"/>
<dbReference type="SUPFAM" id="SSF55073">
    <property type="entry name" value="Nucleotide cyclase"/>
    <property type="match status" value="1"/>
</dbReference>
<dbReference type="GO" id="GO:0004672">
    <property type="term" value="F:protein kinase activity"/>
    <property type="evidence" value="ECO:0007669"/>
    <property type="project" value="InterPro"/>
</dbReference>
<dbReference type="InterPro" id="IPR053159">
    <property type="entry name" value="Hybrid_Histidine_Kinase"/>
</dbReference>
<dbReference type="Gene3D" id="3.40.50.300">
    <property type="entry name" value="P-loop containing nucleotide triphosphate hydrolases"/>
    <property type="match status" value="1"/>
</dbReference>
<dbReference type="InterPro" id="IPR011990">
    <property type="entry name" value="TPR-like_helical_dom_sf"/>
</dbReference>
<dbReference type="GO" id="GO:0016020">
    <property type="term" value="C:membrane"/>
    <property type="evidence" value="ECO:0007669"/>
    <property type="project" value="UniProtKB-SubCell"/>
</dbReference>
<dbReference type="Gene3D" id="1.10.510.10">
    <property type="entry name" value="Transferase(Phosphotransferase) domain 1"/>
    <property type="match status" value="1"/>
</dbReference>
<dbReference type="CDD" id="cd07302">
    <property type="entry name" value="CHD"/>
    <property type="match status" value="1"/>
</dbReference>
<dbReference type="GO" id="GO:0004016">
    <property type="term" value="F:adenylate cyclase activity"/>
    <property type="evidence" value="ECO:0007669"/>
    <property type="project" value="UniProtKB-ARBA"/>
</dbReference>
<dbReference type="Pfam" id="PF13191">
    <property type="entry name" value="AAA_16"/>
    <property type="match status" value="1"/>
</dbReference>
<evidence type="ECO:0000256" key="1">
    <source>
        <dbReference type="ARBA" id="ARBA00004167"/>
    </source>
</evidence>
<dbReference type="SMART" id="SM00044">
    <property type="entry name" value="CYCc"/>
    <property type="match status" value="1"/>
</dbReference>
<dbReference type="InterPro" id="IPR041664">
    <property type="entry name" value="AAA_16"/>
</dbReference>
<dbReference type="InterPro" id="IPR029016">
    <property type="entry name" value="GAF-like_dom_sf"/>
</dbReference>
<comment type="subcellular location">
    <subcellularLocation>
        <location evidence="1">Membrane</location>
        <topology evidence="1">Single-pass membrane protein</topology>
    </subcellularLocation>
</comment>
<name>A0A6P1W589_9BACT</name>
<dbReference type="PROSITE" id="PS50125">
    <property type="entry name" value="GUANYLATE_CYCLASE_2"/>
    <property type="match status" value="1"/>
</dbReference>
<dbReference type="RefSeq" id="WP_162389912.1">
    <property type="nucleotide sequence ID" value="NZ_CP045997.1"/>
</dbReference>
<sequence length="1781" mass="200907">MDTLSTLLYESDETLIFREKGPNGTQIRKVLRATTPDPDQILQFTNEFEYTKDLRISGVRRSLALHKENQQYSLLLEYIDGATLGEVFVGKNQPLDTVLSLFITVSGILGQLHNRNIIHKDIHDNNILWIEKTKSPVVIDFGIANRIDLLSTNLGNPERIKGRLTHMSPEQTGRVNRKVDSRSDLYSLGVTMYQVLTGQFPFQATDPLELVHAHIAWPIPNATSANPAIPAIVSEIVTQLMAKNAEERYQSAFGLKVDLERCLTQYRETGQINPFPLKQRDFSGKFQIPQKLYGRPGEVETLLRAFDRVSRGSVELFLVAGYSGVGKTALIGEIYKPVTEKRGYFAGGKFDQYQRNIPYFAFKQALGEFCMLLLTERKETLSRWQQLIQESVGENGQVLTDMIPELTTLIGPQPDVPKLDPQEATNRFNLVFSKFMKAIARPEHPFVLFLDDLQWADVASLNLIRLLITDVNHSCFLVIGAYRDNEVSAGHPLLKMLDTAQDESAVINAIVLDPLREEHLFQLIKESLLTDDSTVQELTKLVYAKTQGNAFFTLEFLKSLNQMGLVIFDANQLKWQIDFAGIRRRAITNNVIDLLVEKMGMLPETTQSLLKMAACIGGLFDMQLLAYLSGQDIPESLQNLWAAVEEGLISPVGENYQYADIIQHTESFRIQIEFSHDRVQQAAYSLMTSDEQARLHLRIGRFLLQHQLHNEDHLFDLVNHLNAGAELITEPAERAQLTRLNLTASLKARQASAHLSAFTYVNLARRLAGDQSWTDDYDFALLLHKTAADLEYLNGNFSAAETLMHVCLEHVQTLSEKADVYFLLMQIQSNTTRYYEAIESARQGLKLLDFDFPEKAADADALIPAVLTKILTYFGQHGVEGIYDKEDMTDKRLLAIINILDNLSPPTYVTGESSLWTIHVLFKIDLTIEHGLTPQGGYAFSELGLLFFILNQYDFAFPAAQLSRKIAQKFIKESPRHLSRVGHLYTNYNLPWMRPISETVALNDEFYQLSLEAGELIYAGYTSFFPYFNSYYQGKESLNALLNRLPEGLEFTKKIHHDLAHDSLWGLNLVLACLTGKTASENSFDLPEKSEQELLSYCQTVNDAFGSTVYNVLKGQALYLLGRLHEAQECLETAYALAGAMSGCVAIDTSFRLTYCLTLLALLPQADEQTKALYWTKIDQFSLQFTTWALHNPATFTHKKLLIDAEIARTRLENAVAVRNYAKAITSAEANGYERELALIHRLAADFWLGAGYPFYAKPHIETARYTFYRLDYTRVAEAIDKKYESLFAAVDPNSDGATRPYYLKARNYLRTTVSENSSVLDIRSVLKAASALSEELVLDRLLDKMLRIVLENAGGQRAVLLVPNLGAWRVEAEQNLLATNKSDFEPTDLDNIKTLPATVINYAIRTQAEVFSSNTKLLKAFERDPYLKAQAPASYLCIPLIFKGDMVGILYLEHQTGYNAFTSTGLNLLRLLSSQMAASLANAILYREQVELSRAYQRFVPHSFINALGRKNILQVELGDNIDQEMTVMFCDIRAYSSLSEGMTPEDNFRFINTYLKRVGPVIRANQGFINHYLGDGFIAVFKNNPEDALRAALQLSETIEQYNEKRLTDGRIPISVGMGIHTGRVMMGIIGDEERHDANVISDAVNISSRLEGLTKTFGSTILLSEKTLTGILHPGLFMFRFLGHIRVKGKEDALDVYEMISTNAPDLLEKKIQTLDLFKDGLDNYYKKRFGEAAVSLRKVLDINPADKTAYRYLLNAARYLVETPSEGWDGVETMTEK</sequence>
<dbReference type="Pfam" id="PF01590">
    <property type="entry name" value="GAF"/>
    <property type="match status" value="1"/>
</dbReference>
<reference evidence="4 5" key="1">
    <citation type="submission" date="2019-11" db="EMBL/GenBank/DDBJ databases">
        <title>Spirosoma endbachense sp. nov., isolated from a natural salt meadow.</title>
        <authorList>
            <person name="Rojas J."/>
            <person name="Ambika Manirajan B."/>
            <person name="Ratering S."/>
            <person name="Suarez C."/>
            <person name="Geissler-Plaum R."/>
            <person name="Schnell S."/>
        </authorList>
    </citation>
    <scope>NUCLEOTIDE SEQUENCE [LARGE SCALE GENOMIC DNA]</scope>
    <source>
        <strain evidence="4 5">I-24</strain>
    </source>
</reference>
<evidence type="ECO:0000259" key="3">
    <source>
        <dbReference type="PROSITE" id="PS50125"/>
    </source>
</evidence>
<feature type="domain" description="Guanylate cyclase" evidence="3">
    <location>
        <begin position="1528"/>
        <end position="1654"/>
    </location>
</feature>
<evidence type="ECO:0000313" key="4">
    <source>
        <dbReference type="EMBL" id="QHV99512.1"/>
    </source>
</evidence>